<dbReference type="GO" id="GO:0043565">
    <property type="term" value="F:sequence-specific DNA binding"/>
    <property type="evidence" value="ECO:0007669"/>
    <property type="project" value="InterPro"/>
</dbReference>
<evidence type="ECO:0000256" key="6">
    <source>
        <dbReference type="SAM" id="MobiDB-lite"/>
    </source>
</evidence>
<evidence type="ECO:0000256" key="3">
    <source>
        <dbReference type="ARBA" id="ARBA00023125"/>
    </source>
</evidence>
<dbReference type="PANTHER" id="PTHR31221:SF358">
    <property type="entry name" value="WRKY TRANSCRIPTION FACTOR 71"/>
    <property type="match status" value="1"/>
</dbReference>
<dbReference type="GO" id="GO:0003700">
    <property type="term" value="F:DNA-binding transcription factor activity"/>
    <property type="evidence" value="ECO:0007669"/>
    <property type="project" value="InterPro"/>
</dbReference>
<evidence type="ECO:0000256" key="5">
    <source>
        <dbReference type="ARBA" id="ARBA00023242"/>
    </source>
</evidence>
<keyword evidence="3" id="KW-0238">DNA-binding</keyword>
<evidence type="ECO:0000313" key="9">
    <source>
        <dbReference type="Proteomes" id="UP001417504"/>
    </source>
</evidence>
<dbReference type="Proteomes" id="UP001417504">
    <property type="component" value="Unassembled WGS sequence"/>
</dbReference>
<sequence>MDENSSSLYSEHHEYTMMPFNYSISPSGIFNNMPCEGDDDHDHDAQKSSVGFMELLGGFPEFGSLFESSDLFLHDHHPDHSSPTTTRTTTTKADHNGLLNNNDNLLPGSPNSSSISSSSVEAPAITDEQAKSATHDHVEVELDHHHENKDIKKQLLKPKKKNQKKQREARIAFMTKSEVDHLEDGYRWRKYGQKAVKNSPYPRSYYRCTNATCGVKKRVERSCTDPTVVVTSYEGQHTHHSPMMSRGGGGFITPAGVSHPLSSASYGSGINASLIQMMNITHNVQQQPYFHNMPLVPHHLSLGPSARPLQHANIVGRGHGNFFTIQLFKVIMGF</sequence>
<dbReference type="FunFam" id="2.20.25.80:FF:000003">
    <property type="entry name" value="WRKY transcription factor 57"/>
    <property type="match status" value="1"/>
</dbReference>
<evidence type="ECO:0000259" key="7">
    <source>
        <dbReference type="PROSITE" id="PS50811"/>
    </source>
</evidence>
<dbReference type="Gene3D" id="2.20.25.80">
    <property type="entry name" value="WRKY domain"/>
    <property type="match status" value="1"/>
</dbReference>
<dbReference type="InterPro" id="IPR036576">
    <property type="entry name" value="WRKY_dom_sf"/>
</dbReference>
<accession>A0AAP0JN80</accession>
<keyword evidence="9" id="KW-1185">Reference proteome</keyword>
<organism evidence="8 9">
    <name type="scientific">Stephania japonica</name>
    <dbReference type="NCBI Taxonomy" id="461633"/>
    <lineage>
        <taxon>Eukaryota</taxon>
        <taxon>Viridiplantae</taxon>
        <taxon>Streptophyta</taxon>
        <taxon>Embryophyta</taxon>
        <taxon>Tracheophyta</taxon>
        <taxon>Spermatophyta</taxon>
        <taxon>Magnoliopsida</taxon>
        <taxon>Ranunculales</taxon>
        <taxon>Menispermaceae</taxon>
        <taxon>Menispermoideae</taxon>
        <taxon>Cissampelideae</taxon>
        <taxon>Stephania</taxon>
    </lineage>
</organism>
<keyword evidence="2" id="KW-0805">Transcription regulation</keyword>
<name>A0AAP0JN80_9MAGN</name>
<comment type="subcellular location">
    <subcellularLocation>
        <location evidence="1">Nucleus</location>
    </subcellularLocation>
</comment>
<protein>
    <recommendedName>
        <fullName evidence="7">WRKY domain-containing protein</fullName>
    </recommendedName>
</protein>
<proteinExistence type="predicted"/>
<dbReference type="InterPro" id="IPR003657">
    <property type="entry name" value="WRKY_dom"/>
</dbReference>
<reference evidence="8 9" key="1">
    <citation type="submission" date="2024-01" db="EMBL/GenBank/DDBJ databases">
        <title>Genome assemblies of Stephania.</title>
        <authorList>
            <person name="Yang L."/>
        </authorList>
    </citation>
    <scope>NUCLEOTIDE SEQUENCE [LARGE SCALE GENOMIC DNA]</scope>
    <source>
        <strain evidence="8">QJT</strain>
        <tissue evidence="8">Leaf</tissue>
    </source>
</reference>
<dbReference type="Pfam" id="PF03106">
    <property type="entry name" value="WRKY"/>
    <property type="match status" value="1"/>
</dbReference>
<keyword evidence="4" id="KW-0804">Transcription</keyword>
<keyword evidence="5" id="KW-0539">Nucleus</keyword>
<evidence type="ECO:0000313" key="8">
    <source>
        <dbReference type="EMBL" id="KAK9136666.1"/>
    </source>
</evidence>
<evidence type="ECO:0000256" key="2">
    <source>
        <dbReference type="ARBA" id="ARBA00023015"/>
    </source>
</evidence>
<gene>
    <name evidence="8" type="ORF">Sjap_007260</name>
</gene>
<dbReference type="InterPro" id="IPR044810">
    <property type="entry name" value="WRKY_plant"/>
</dbReference>
<dbReference type="PANTHER" id="PTHR31221">
    <property type="entry name" value="WRKY TRANSCRIPTION FACTOR PROTEIN 1-RELATED"/>
    <property type="match status" value="1"/>
</dbReference>
<feature type="compositionally biased region" description="Low complexity" evidence="6">
    <location>
        <begin position="81"/>
        <end position="119"/>
    </location>
</feature>
<comment type="caution">
    <text evidence="8">The sequence shown here is derived from an EMBL/GenBank/DDBJ whole genome shotgun (WGS) entry which is preliminary data.</text>
</comment>
<dbReference type="PROSITE" id="PS50811">
    <property type="entry name" value="WRKY"/>
    <property type="match status" value="1"/>
</dbReference>
<dbReference type="SUPFAM" id="SSF118290">
    <property type="entry name" value="WRKY DNA-binding domain"/>
    <property type="match status" value="1"/>
</dbReference>
<dbReference type="EMBL" id="JBBNAE010000003">
    <property type="protein sequence ID" value="KAK9136666.1"/>
    <property type="molecule type" value="Genomic_DNA"/>
</dbReference>
<dbReference type="GO" id="GO:0005634">
    <property type="term" value="C:nucleus"/>
    <property type="evidence" value="ECO:0007669"/>
    <property type="project" value="UniProtKB-SubCell"/>
</dbReference>
<dbReference type="AlphaFoldDB" id="A0AAP0JN80"/>
<dbReference type="SMART" id="SM00774">
    <property type="entry name" value="WRKY"/>
    <property type="match status" value="1"/>
</dbReference>
<feature type="region of interest" description="Disordered" evidence="6">
    <location>
        <begin position="76"/>
        <end position="122"/>
    </location>
</feature>
<evidence type="ECO:0000256" key="1">
    <source>
        <dbReference type="ARBA" id="ARBA00004123"/>
    </source>
</evidence>
<feature type="domain" description="WRKY" evidence="7">
    <location>
        <begin position="177"/>
        <end position="242"/>
    </location>
</feature>
<evidence type="ECO:0000256" key="4">
    <source>
        <dbReference type="ARBA" id="ARBA00023163"/>
    </source>
</evidence>